<proteinExistence type="predicted"/>
<evidence type="ECO:0000313" key="1">
    <source>
        <dbReference type="EMBL" id="SMC98133.1"/>
    </source>
</evidence>
<gene>
    <name evidence="1" type="ORF">SAMN04488101_107143</name>
</gene>
<dbReference type="Proteomes" id="UP000192678">
    <property type="component" value="Unassembled WGS sequence"/>
</dbReference>
<protein>
    <submittedName>
        <fullName evidence="1">Uncharacterized protein</fullName>
    </submittedName>
</protein>
<keyword evidence="2" id="KW-1185">Reference proteome</keyword>
<reference evidence="1 2" key="1">
    <citation type="submission" date="2017-04" db="EMBL/GenBank/DDBJ databases">
        <authorList>
            <person name="Afonso C.L."/>
            <person name="Miller P.J."/>
            <person name="Scott M.A."/>
            <person name="Spackman E."/>
            <person name="Goraichik I."/>
            <person name="Dimitrov K.M."/>
            <person name="Suarez D.L."/>
            <person name="Swayne D.E."/>
        </authorList>
    </citation>
    <scope>NUCLEOTIDE SEQUENCE [LARGE SCALE GENOMIC DNA]</scope>
    <source>
        <strain evidence="1 2">DSM 19625</strain>
    </source>
</reference>
<organism evidence="1 2">
    <name type="scientific">Pedobacter nyackensis</name>
    <dbReference type="NCBI Taxonomy" id="475255"/>
    <lineage>
        <taxon>Bacteria</taxon>
        <taxon>Pseudomonadati</taxon>
        <taxon>Bacteroidota</taxon>
        <taxon>Sphingobacteriia</taxon>
        <taxon>Sphingobacteriales</taxon>
        <taxon>Sphingobacteriaceae</taxon>
        <taxon>Pedobacter</taxon>
    </lineage>
</organism>
<dbReference type="AlphaFoldDB" id="A0A1W2DL32"/>
<dbReference type="STRING" id="475255.SAMN04488101_107143"/>
<sequence>MSALASYQPLIGSHLNVPGKENNDACSLINTYSTISKYFPDIFRLRGGKGDYNQRKQHLKTSQHSKCNILKISSLIDLDTNI</sequence>
<accession>A0A1W2DL32</accession>
<dbReference type="EMBL" id="FWYB01000007">
    <property type="protein sequence ID" value="SMC98133.1"/>
    <property type="molecule type" value="Genomic_DNA"/>
</dbReference>
<evidence type="ECO:0000313" key="2">
    <source>
        <dbReference type="Proteomes" id="UP000192678"/>
    </source>
</evidence>
<name>A0A1W2DL32_9SPHI</name>